<dbReference type="EMBL" id="CP041692">
    <property type="protein sequence ID" value="QDP98945.1"/>
    <property type="molecule type" value="Genomic_DNA"/>
</dbReference>
<dbReference type="Gene3D" id="3.40.720.10">
    <property type="entry name" value="Alkaline Phosphatase, subunit A"/>
    <property type="match status" value="1"/>
</dbReference>
<reference evidence="3 4" key="1">
    <citation type="submission" date="2019-07" db="EMBL/GenBank/DDBJ databases">
        <title>Microlunatus dokdonensis sp. nov. isolated from the rhizospheric soil of the wild plant Elymus tsukushiensis.</title>
        <authorList>
            <person name="Ghim S.-Y."/>
            <person name="Hwang Y.-J."/>
            <person name="Son J.-S."/>
            <person name="Shin J.-H."/>
        </authorList>
    </citation>
    <scope>NUCLEOTIDE SEQUENCE [LARGE SCALE GENOMIC DNA]</scope>
    <source>
        <strain evidence="3 4">KUDC0627</strain>
    </source>
</reference>
<dbReference type="GO" id="GO:0042578">
    <property type="term" value="F:phosphoric ester hydrolase activity"/>
    <property type="evidence" value="ECO:0007669"/>
    <property type="project" value="UniProtKB-ARBA"/>
</dbReference>
<protein>
    <submittedName>
        <fullName evidence="3">Acid phosphatase</fullName>
    </submittedName>
</protein>
<dbReference type="InterPro" id="IPR017850">
    <property type="entry name" value="Alkaline_phosphatase_core_sf"/>
</dbReference>
<name>A0A516Q6E7_9ACTN</name>
<evidence type="ECO:0000256" key="1">
    <source>
        <dbReference type="ARBA" id="ARBA00022801"/>
    </source>
</evidence>
<organism evidence="3 4">
    <name type="scientific">Microlunatus elymi</name>
    <dbReference type="NCBI Taxonomy" id="2596828"/>
    <lineage>
        <taxon>Bacteria</taxon>
        <taxon>Bacillati</taxon>
        <taxon>Actinomycetota</taxon>
        <taxon>Actinomycetes</taxon>
        <taxon>Propionibacteriales</taxon>
        <taxon>Propionibacteriaceae</taxon>
        <taxon>Microlunatus</taxon>
    </lineage>
</organism>
<evidence type="ECO:0000313" key="4">
    <source>
        <dbReference type="Proteomes" id="UP000319263"/>
    </source>
</evidence>
<accession>A0A516Q6E7</accession>
<sequence>MVMFENQGESQIIGRRSAPYLNSLARMGASYDHSHGVTHPSQPNYVALLSGSTQGVKNDKCPDHLGPRPNLVRQLLNAGHTFSGYTEDLPTSDRPPAGHTSCSRLQRDTLARTPWIDFSNIPASVNRPFNALPADLSKLPTVSFLIPSLCHSMHSCPISSGDAWASRVLPRFVNWARTHNSLLIVTFDEDRDTPVNHIPTILVGPMVRPGVYGQPIDHYDVLRTLEDMYALAPLGHAKQAAPLTCWQA</sequence>
<dbReference type="PANTHER" id="PTHR31956">
    <property type="entry name" value="NON-SPECIFIC PHOSPHOLIPASE C4-RELATED"/>
    <property type="match status" value="1"/>
</dbReference>
<dbReference type="Pfam" id="PF04185">
    <property type="entry name" value="Phosphoesterase"/>
    <property type="match status" value="1"/>
</dbReference>
<proteinExistence type="predicted"/>
<dbReference type="PANTHER" id="PTHR31956:SF1">
    <property type="entry name" value="NON-SPECIFIC PHOSPHOLIPASE C1"/>
    <property type="match status" value="1"/>
</dbReference>
<dbReference type="OrthoDB" id="345880at2"/>
<evidence type="ECO:0000313" key="3">
    <source>
        <dbReference type="EMBL" id="QDP98945.1"/>
    </source>
</evidence>
<keyword evidence="1" id="KW-0378">Hydrolase</keyword>
<dbReference type="KEGG" id="mik:FOE78_19300"/>
<keyword evidence="2" id="KW-0843">Virulence</keyword>
<gene>
    <name evidence="3" type="ORF">FOE78_19300</name>
</gene>
<evidence type="ECO:0000256" key="2">
    <source>
        <dbReference type="ARBA" id="ARBA00023026"/>
    </source>
</evidence>
<dbReference type="InterPro" id="IPR007312">
    <property type="entry name" value="Phosphoesterase"/>
</dbReference>
<dbReference type="Proteomes" id="UP000319263">
    <property type="component" value="Chromosome"/>
</dbReference>
<keyword evidence="4" id="KW-1185">Reference proteome</keyword>
<dbReference type="AlphaFoldDB" id="A0A516Q6E7"/>